<feature type="domain" description="HNH nuclease" evidence="2">
    <location>
        <begin position="76"/>
        <end position="127"/>
    </location>
</feature>
<evidence type="ECO:0000313" key="3">
    <source>
        <dbReference type="EMBL" id="VFU07000.1"/>
    </source>
</evidence>
<organism evidence="3 4">
    <name type="scientific">Methylocella tundrae</name>
    <dbReference type="NCBI Taxonomy" id="227605"/>
    <lineage>
        <taxon>Bacteria</taxon>
        <taxon>Pseudomonadati</taxon>
        <taxon>Pseudomonadota</taxon>
        <taxon>Alphaproteobacteria</taxon>
        <taxon>Hyphomicrobiales</taxon>
        <taxon>Beijerinckiaceae</taxon>
        <taxon>Methylocella</taxon>
    </lineage>
</organism>
<feature type="region of interest" description="Disordered" evidence="1">
    <location>
        <begin position="1"/>
        <end position="23"/>
    </location>
</feature>
<name>A0A4U8YW61_METTU</name>
<dbReference type="CDD" id="cd00085">
    <property type="entry name" value="HNHc"/>
    <property type="match status" value="1"/>
</dbReference>
<sequence length="153" mass="17547">MYRTQATETLLGNRSSPRKGHCVPSSAPRRWLRGFLFVWWAVVKMIKPLRISKQRAIAAIPPKRADPYYLSAQWKEDRASVLDRDGHMCTVPGCGKQARVVDHGRARRWGGSDKKENLRSLCDDHDREFKERPDGSRKGIVEGRGFEKCDSRP</sequence>
<gene>
    <name evidence="3" type="ORF">MTUNDRAET4_0107</name>
</gene>
<feature type="compositionally biased region" description="Polar residues" evidence="1">
    <location>
        <begin position="1"/>
        <end position="15"/>
    </location>
</feature>
<dbReference type="AlphaFoldDB" id="A0A4U8YW61"/>
<dbReference type="Proteomes" id="UP000294360">
    <property type="component" value="Chromosome"/>
</dbReference>
<proteinExistence type="predicted"/>
<protein>
    <recommendedName>
        <fullName evidence="2">HNH nuclease domain-containing protein</fullName>
    </recommendedName>
</protein>
<evidence type="ECO:0000313" key="4">
    <source>
        <dbReference type="Proteomes" id="UP000294360"/>
    </source>
</evidence>
<accession>A0A4U8YW61</accession>
<evidence type="ECO:0000256" key="1">
    <source>
        <dbReference type="SAM" id="MobiDB-lite"/>
    </source>
</evidence>
<dbReference type="InterPro" id="IPR003615">
    <property type="entry name" value="HNH_nuc"/>
</dbReference>
<dbReference type="EMBL" id="LR536450">
    <property type="protein sequence ID" value="VFU07000.1"/>
    <property type="molecule type" value="Genomic_DNA"/>
</dbReference>
<dbReference type="KEGG" id="mtun:MTUNDRAET4_0107"/>
<feature type="region of interest" description="Disordered" evidence="1">
    <location>
        <begin position="129"/>
        <end position="153"/>
    </location>
</feature>
<evidence type="ECO:0000259" key="2">
    <source>
        <dbReference type="SMART" id="SM00507"/>
    </source>
</evidence>
<dbReference type="SMART" id="SM00507">
    <property type="entry name" value="HNHc"/>
    <property type="match status" value="1"/>
</dbReference>
<reference evidence="3 4" key="1">
    <citation type="submission" date="2019-03" db="EMBL/GenBank/DDBJ databases">
        <authorList>
            <person name="Kox A.R. M."/>
        </authorList>
    </citation>
    <scope>NUCLEOTIDE SEQUENCE [LARGE SCALE GENOMIC DNA]</scope>
    <source>
        <strain evidence="3">MTUNDRAET4 annotated genome</strain>
    </source>
</reference>